<dbReference type="InterPro" id="IPR047128">
    <property type="entry name" value="PhyH"/>
</dbReference>
<dbReference type="InParanoid" id="A0A6J2YPR5"/>
<evidence type="ECO:0000256" key="4">
    <source>
        <dbReference type="ARBA" id="ARBA00034924"/>
    </source>
</evidence>
<dbReference type="GO" id="GO:0001561">
    <property type="term" value="P:fatty acid alpha-oxidation"/>
    <property type="evidence" value="ECO:0007669"/>
    <property type="project" value="InterPro"/>
</dbReference>
<dbReference type="SUPFAM" id="SSF51197">
    <property type="entry name" value="Clavaminate synthase-like"/>
    <property type="match status" value="1"/>
</dbReference>
<organism evidence="5 6">
    <name type="scientific">Sitophilus oryzae</name>
    <name type="common">Rice weevil</name>
    <name type="synonym">Curculio oryzae</name>
    <dbReference type="NCBI Taxonomy" id="7048"/>
    <lineage>
        <taxon>Eukaryota</taxon>
        <taxon>Metazoa</taxon>
        <taxon>Ecdysozoa</taxon>
        <taxon>Arthropoda</taxon>
        <taxon>Hexapoda</taxon>
        <taxon>Insecta</taxon>
        <taxon>Pterygota</taxon>
        <taxon>Neoptera</taxon>
        <taxon>Endopterygota</taxon>
        <taxon>Coleoptera</taxon>
        <taxon>Polyphaga</taxon>
        <taxon>Cucujiformia</taxon>
        <taxon>Curculionidae</taxon>
        <taxon>Dryophthorinae</taxon>
        <taxon>Sitophilus</taxon>
    </lineage>
</organism>
<reference evidence="6" key="1">
    <citation type="submission" date="2025-08" db="UniProtKB">
        <authorList>
            <consortium name="RefSeq"/>
        </authorList>
    </citation>
    <scope>IDENTIFICATION</scope>
    <source>
        <tissue evidence="6">Gonads</tissue>
    </source>
</reference>
<dbReference type="Pfam" id="PF05721">
    <property type="entry name" value="PhyH"/>
    <property type="match status" value="1"/>
</dbReference>
<proteinExistence type="inferred from homology"/>
<comment type="similarity">
    <text evidence="1">Belongs to the PhyH family.</text>
</comment>
<evidence type="ECO:0000256" key="1">
    <source>
        <dbReference type="ARBA" id="ARBA00005830"/>
    </source>
</evidence>
<dbReference type="GO" id="GO:0048244">
    <property type="term" value="F:phytanoyl-CoA dioxygenase activity"/>
    <property type="evidence" value="ECO:0007669"/>
    <property type="project" value="UniProtKB-EC"/>
</dbReference>
<evidence type="ECO:0000313" key="5">
    <source>
        <dbReference type="Proteomes" id="UP000504635"/>
    </source>
</evidence>
<dbReference type="AlphaFoldDB" id="A0A6J2YPR5"/>
<dbReference type="Proteomes" id="UP000504635">
    <property type="component" value="Unplaced"/>
</dbReference>
<dbReference type="RefSeq" id="XP_030764770.1">
    <property type="nucleotide sequence ID" value="XM_030908910.1"/>
</dbReference>
<dbReference type="EC" id="1.14.11.18" evidence="2"/>
<sequence length="296" mass="33965">MFLKRKTPAVTKEQKIFYKENGYIIIRNNIPHNLIDELIQRFVDICNERTDSDVAIVMKDLSLSKKGAKGEYLINKVHDFPYDEILSKYITCNEILDIIEDLIGPNISAVNSMLINKPPNAEEDCSIHPLHQDLNYFPFRPADKIIGTWTAMEHVDQNNGCLYVVPGSHKGPLYKHMYPDGTKKKLYHGIQDKDNLPKTFAIMEKGDTIFFHPLMLHGSGPNRTQGFRKAISAHYASNDCHFIDVKGTLQEDIGKELEDLIKRKRNWHLSYAEIWSLKSRLVRGNPGTLQSLQCQL</sequence>
<dbReference type="InterPro" id="IPR008775">
    <property type="entry name" value="Phytyl_CoA_dOase-like"/>
</dbReference>
<dbReference type="PANTHER" id="PTHR21308:SF1">
    <property type="entry name" value="PHYTANOYL-COA DIOXYGENASE, PEROXISOMAL"/>
    <property type="match status" value="1"/>
</dbReference>
<gene>
    <name evidence="6" type="primary">LOC115889004</name>
</gene>
<evidence type="ECO:0000256" key="2">
    <source>
        <dbReference type="ARBA" id="ARBA00034809"/>
    </source>
</evidence>
<name>A0A6J2YPR5_SITOR</name>
<dbReference type="Gene3D" id="2.60.120.620">
    <property type="entry name" value="q2cbj1_9rhob like domain"/>
    <property type="match status" value="1"/>
</dbReference>
<accession>A0A6J2YPR5</accession>
<dbReference type="PANTHER" id="PTHR21308">
    <property type="entry name" value="PHYTANOYL-COA ALPHA-HYDROXYLASE"/>
    <property type="match status" value="1"/>
</dbReference>
<dbReference type="OrthoDB" id="2328924at2759"/>
<keyword evidence="5" id="KW-1185">Reference proteome</keyword>
<dbReference type="GeneID" id="115889004"/>
<evidence type="ECO:0000256" key="3">
    <source>
        <dbReference type="ARBA" id="ARBA00034921"/>
    </source>
</evidence>
<protein>
    <recommendedName>
        <fullName evidence="2">phytanoyl-CoA dioxygenase</fullName>
        <ecNumber evidence="2">1.14.11.18</ecNumber>
    </recommendedName>
    <alternativeName>
        <fullName evidence="3">Phytanic acid oxidase</fullName>
    </alternativeName>
    <alternativeName>
        <fullName evidence="4">Phytanoyl-CoA alpha-hydroxylase</fullName>
    </alternativeName>
</protein>
<dbReference type="KEGG" id="soy:115889004"/>
<evidence type="ECO:0000313" key="6">
    <source>
        <dbReference type="RefSeq" id="XP_030764770.1"/>
    </source>
</evidence>